<name>A0A8J6H9E5_TENMO</name>
<organism evidence="2 3">
    <name type="scientific">Tenebrio molitor</name>
    <name type="common">Yellow mealworm beetle</name>
    <dbReference type="NCBI Taxonomy" id="7067"/>
    <lineage>
        <taxon>Eukaryota</taxon>
        <taxon>Metazoa</taxon>
        <taxon>Ecdysozoa</taxon>
        <taxon>Arthropoda</taxon>
        <taxon>Hexapoda</taxon>
        <taxon>Insecta</taxon>
        <taxon>Pterygota</taxon>
        <taxon>Neoptera</taxon>
        <taxon>Endopterygota</taxon>
        <taxon>Coleoptera</taxon>
        <taxon>Polyphaga</taxon>
        <taxon>Cucujiformia</taxon>
        <taxon>Tenebrionidae</taxon>
        <taxon>Tenebrio</taxon>
    </lineage>
</organism>
<dbReference type="AlphaFoldDB" id="A0A8J6H9E5"/>
<protein>
    <submittedName>
        <fullName evidence="2">Uncharacterized protein</fullName>
    </submittedName>
</protein>
<evidence type="ECO:0000256" key="1">
    <source>
        <dbReference type="SAM" id="MobiDB-lite"/>
    </source>
</evidence>
<feature type="compositionally biased region" description="Low complexity" evidence="1">
    <location>
        <begin position="47"/>
        <end position="65"/>
    </location>
</feature>
<sequence length="93" mass="9906">MLALPGSGKIGSLPSIGDSFPPKTPPHPQTRRPEVSTVEGVTQGATSGRLLSRRGQSGRFRGSVSRPRDEPPLFLGSAEFRSGPPETIRNNEV</sequence>
<evidence type="ECO:0000313" key="3">
    <source>
        <dbReference type="Proteomes" id="UP000719412"/>
    </source>
</evidence>
<proteinExistence type="predicted"/>
<feature type="region of interest" description="Disordered" evidence="1">
    <location>
        <begin position="1"/>
        <end position="93"/>
    </location>
</feature>
<dbReference type="EMBL" id="JABDTM020027486">
    <property type="protein sequence ID" value="KAH0810433.1"/>
    <property type="molecule type" value="Genomic_DNA"/>
</dbReference>
<reference evidence="2" key="1">
    <citation type="journal article" date="2020" name="J Insects Food Feed">
        <title>The yellow mealworm (Tenebrio molitor) genome: a resource for the emerging insects as food and feed industry.</title>
        <authorList>
            <person name="Eriksson T."/>
            <person name="Andere A."/>
            <person name="Kelstrup H."/>
            <person name="Emery V."/>
            <person name="Picard C."/>
        </authorList>
    </citation>
    <scope>NUCLEOTIDE SEQUENCE</scope>
    <source>
        <strain evidence="2">Stoneville</strain>
        <tissue evidence="2">Whole head</tissue>
    </source>
</reference>
<reference evidence="2" key="2">
    <citation type="submission" date="2021-08" db="EMBL/GenBank/DDBJ databases">
        <authorList>
            <person name="Eriksson T."/>
        </authorList>
    </citation>
    <scope>NUCLEOTIDE SEQUENCE</scope>
    <source>
        <strain evidence="2">Stoneville</strain>
        <tissue evidence="2">Whole head</tissue>
    </source>
</reference>
<accession>A0A8J6H9E5</accession>
<dbReference type="Proteomes" id="UP000719412">
    <property type="component" value="Unassembled WGS sequence"/>
</dbReference>
<gene>
    <name evidence="2" type="ORF">GEV33_012357</name>
</gene>
<evidence type="ECO:0000313" key="2">
    <source>
        <dbReference type="EMBL" id="KAH0810433.1"/>
    </source>
</evidence>
<comment type="caution">
    <text evidence="2">The sequence shown here is derived from an EMBL/GenBank/DDBJ whole genome shotgun (WGS) entry which is preliminary data.</text>
</comment>
<keyword evidence="3" id="KW-1185">Reference proteome</keyword>